<evidence type="ECO:0000313" key="3">
    <source>
        <dbReference type="Proteomes" id="UP001501266"/>
    </source>
</evidence>
<evidence type="ECO:0000313" key="2">
    <source>
        <dbReference type="EMBL" id="GAA1420857.1"/>
    </source>
</evidence>
<evidence type="ECO:0000256" key="1">
    <source>
        <dbReference type="SAM" id="SignalP"/>
    </source>
</evidence>
<dbReference type="PROSITE" id="PS51257">
    <property type="entry name" value="PROKAR_LIPOPROTEIN"/>
    <property type="match status" value="1"/>
</dbReference>
<keyword evidence="1" id="KW-0732">Signal</keyword>
<accession>A0ABN1YRF8</accession>
<sequence>MFRSSARASQLRRSLAAIAVASAAALALSGCVLFGGAFPDRTDAGATAEPAEPVAEAPGPDTRCHENVFWGGADDKGVRLPTTAAYRSGFALPGVVDGFDLLCASSWTASTNDCQMDFARAYLDAGVDGGRMREIDEALMAWAGEHGLERTDIGMSDNTRSFGITVSGDGAVATLLQWDAVSRYEGAVELQRHADLAGIPLDGADVSVSWQVCPALQGWQSPPPVE</sequence>
<evidence type="ECO:0008006" key="4">
    <source>
        <dbReference type="Google" id="ProtNLM"/>
    </source>
</evidence>
<keyword evidence="3" id="KW-1185">Reference proteome</keyword>
<feature type="signal peptide" evidence="1">
    <location>
        <begin position="1"/>
        <end position="23"/>
    </location>
</feature>
<dbReference type="RefSeq" id="WP_343918185.1">
    <property type="nucleotide sequence ID" value="NZ_BAAAKK010000003.1"/>
</dbReference>
<comment type="caution">
    <text evidence="2">The sequence shown here is derived from an EMBL/GenBank/DDBJ whole genome shotgun (WGS) entry which is preliminary data.</text>
</comment>
<feature type="chain" id="PRO_5046136847" description="Lipoprotein" evidence="1">
    <location>
        <begin position="24"/>
        <end position="226"/>
    </location>
</feature>
<gene>
    <name evidence="2" type="ORF">GCM10009640_10770</name>
</gene>
<proteinExistence type="predicted"/>
<dbReference type="Proteomes" id="UP001501266">
    <property type="component" value="Unassembled WGS sequence"/>
</dbReference>
<name>A0ABN1YRF8_9MICO</name>
<dbReference type="EMBL" id="BAAAKK010000003">
    <property type="protein sequence ID" value="GAA1420857.1"/>
    <property type="molecule type" value="Genomic_DNA"/>
</dbReference>
<protein>
    <recommendedName>
        <fullName evidence="4">Lipoprotein</fullName>
    </recommendedName>
</protein>
<reference evidence="2 3" key="1">
    <citation type="journal article" date="2019" name="Int. J. Syst. Evol. Microbiol.">
        <title>The Global Catalogue of Microorganisms (GCM) 10K type strain sequencing project: providing services to taxonomists for standard genome sequencing and annotation.</title>
        <authorList>
            <consortium name="The Broad Institute Genomics Platform"/>
            <consortium name="The Broad Institute Genome Sequencing Center for Infectious Disease"/>
            <person name="Wu L."/>
            <person name="Ma J."/>
        </authorList>
    </citation>
    <scope>NUCLEOTIDE SEQUENCE [LARGE SCALE GENOMIC DNA]</scope>
    <source>
        <strain evidence="2 3">JCM 12398</strain>
    </source>
</reference>
<organism evidence="2 3">
    <name type="scientific">Agrococcus citreus</name>
    <dbReference type="NCBI Taxonomy" id="84643"/>
    <lineage>
        <taxon>Bacteria</taxon>
        <taxon>Bacillati</taxon>
        <taxon>Actinomycetota</taxon>
        <taxon>Actinomycetes</taxon>
        <taxon>Micrococcales</taxon>
        <taxon>Microbacteriaceae</taxon>
        <taxon>Agrococcus</taxon>
    </lineage>
</organism>